<dbReference type="PROSITE" id="PS50928">
    <property type="entry name" value="ABC_TM1"/>
    <property type="match status" value="1"/>
</dbReference>
<keyword evidence="7 9" id="KW-1133">Transmembrane helix</keyword>
<dbReference type="InterPro" id="IPR035906">
    <property type="entry name" value="MetI-like_sf"/>
</dbReference>
<dbReference type="STRING" id="1307839.L21SP5_02807"/>
<evidence type="ECO:0000259" key="11">
    <source>
        <dbReference type="PROSITE" id="PS50928"/>
    </source>
</evidence>
<dbReference type="Pfam" id="PF00528">
    <property type="entry name" value="BPD_transp_1"/>
    <property type="match status" value="1"/>
</dbReference>
<dbReference type="PATRIC" id="fig|1307839.3.peg.2945"/>
<evidence type="ECO:0000256" key="4">
    <source>
        <dbReference type="ARBA" id="ARBA00022475"/>
    </source>
</evidence>
<dbReference type="GO" id="GO:0005886">
    <property type="term" value="C:plasma membrane"/>
    <property type="evidence" value="ECO:0007669"/>
    <property type="project" value="UniProtKB-SubCell"/>
</dbReference>
<feature type="transmembrane region" description="Helical" evidence="9">
    <location>
        <begin position="146"/>
        <end position="166"/>
    </location>
</feature>
<dbReference type="NCBIfam" id="TIGR02138">
    <property type="entry name" value="phosphate_pstC"/>
    <property type="match status" value="1"/>
</dbReference>
<evidence type="ECO:0000313" key="13">
    <source>
        <dbReference type="Proteomes" id="UP000064893"/>
    </source>
</evidence>
<dbReference type="SUPFAM" id="SSF161098">
    <property type="entry name" value="MetI-like"/>
    <property type="match status" value="1"/>
</dbReference>
<comment type="subcellular location">
    <subcellularLocation>
        <location evidence="1 9">Cell membrane</location>
        <topology evidence="1 9">Multi-pass membrane protein</topology>
    </subcellularLocation>
</comment>
<keyword evidence="4 10" id="KW-1003">Cell membrane</keyword>
<keyword evidence="5 10" id="KW-0592">Phosphate transport</keyword>
<comment type="caution">
    <text evidence="10">Lacks conserved residue(s) required for the propagation of feature annotation.</text>
</comment>
<feature type="domain" description="ABC transmembrane type-1" evidence="11">
    <location>
        <begin position="69"/>
        <end position="285"/>
    </location>
</feature>
<dbReference type="GO" id="GO:0006817">
    <property type="term" value="P:phosphate ion transport"/>
    <property type="evidence" value="ECO:0007669"/>
    <property type="project" value="UniProtKB-KW"/>
</dbReference>
<feature type="transmembrane region" description="Helical" evidence="9">
    <location>
        <begin position="65"/>
        <end position="91"/>
    </location>
</feature>
<dbReference type="InterPro" id="IPR011864">
    <property type="entry name" value="Phosphate_PstC"/>
</dbReference>
<feature type="transmembrane region" description="Helical" evidence="9">
    <location>
        <begin position="204"/>
        <end position="229"/>
    </location>
</feature>
<feature type="transmembrane region" description="Helical" evidence="9">
    <location>
        <begin position="266"/>
        <end position="289"/>
    </location>
</feature>
<comment type="similarity">
    <text evidence="2 10">Belongs to the binding-protein-dependent transport system permease family. CysTW subfamily.</text>
</comment>
<keyword evidence="6 9" id="KW-0812">Transmembrane</keyword>
<proteinExistence type="inferred from homology"/>
<evidence type="ECO:0000256" key="8">
    <source>
        <dbReference type="ARBA" id="ARBA00023136"/>
    </source>
</evidence>
<dbReference type="Gene3D" id="1.10.3720.10">
    <property type="entry name" value="MetI-like"/>
    <property type="match status" value="1"/>
</dbReference>
<dbReference type="GO" id="GO:0005315">
    <property type="term" value="F:phosphate transmembrane transporter activity"/>
    <property type="evidence" value="ECO:0007669"/>
    <property type="project" value="InterPro"/>
</dbReference>
<keyword evidence="8 9" id="KW-0472">Membrane</keyword>
<protein>
    <recommendedName>
        <fullName evidence="10">Phosphate transport system permease protein</fullName>
    </recommendedName>
</protein>
<accession>A0A0S2I2K6</accession>
<evidence type="ECO:0000256" key="3">
    <source>
        <dbReference type="ARBA" id="ARBA00022448"/>
    </source>
</evidence>
<evidence type="ECO:0000256" key="6">
    <source>
        <dbReference type="ARBA" id="ARBA00022692"/>
    </source>
</evidence>
<dbReference type="InterPro" id="IPR051124">
    <property type="entry name" value="Phosphate_Transport_Permease"/>
</dbReference>
<reference evidence="12 13" key="1">
    <citation type="submission" date="2015-11" db="EMBL/GenBank/DDBJ databases">
        <title>Description and complete genome sequence of a novel strain predominating in hypersaline microbial mats and representing a new family of the Bacteriodetes phylum.</title>
        <authorList>
            <person name="Spring S."/>
            <person name="Bunk B."/>
            <person name="Sproer C."/>
            <person name="Klenk H.-P."/>
        </authorList>
    </citation>
    <scope>NUCLEOTIDE SEQUENCE [LARGE SCALE GENOMIC DNA]</scope>
    <source>
        <strain evidence="12 13">L21-Spi-D4</strain>
    </source>
</reference>
<organism evidence="12 13">
    <name type="scientific">Salinivirga cyanobacteriivorans</name>
    <dbReference type="NCBI Taxonomy" id="1307839"/>
    <lineage>
        <taxon>Bacteria</taxon>
        <taxon>Pseudomonadati</taxon>
        <taxon>Bacteroidota</taxon>
        <taxon>Bacteroidia</taxon>
        <taxon>Bacteroidales</taxon>
        <taxon>Salinivirgaceae</taxon>
        <taxon>Salinivirga</taxon>
    </lineage>
</organism>
<dbReference type="RefSeq" id="WP_205627932.1">
    <property type="nucleotide sequence ID" value="NZ_CP013118.1"/>
</dbReference>
<keyword evidence="3 9" id="KW-0813">Transport</keyword>
<gene>
    <name evidence="12" type="primary">pstC</name>
    <name evidence="12" type="ORF">L21SP5_02807</name>
</gene>
<sequence length="295" mass="32253">MHFKRRITDRVNNSWMVATLAIILLLPLVMGVALYAKSIPIFDAQSLPTLLGSSNWSPNDGKFGFWPFIFSSIYVTVLSFIFAVPLCLFAAIYLTQFATRRLVQVMHPVIDILAGIPSVIYGMWGILVIVPFVGEVLAPVFGVKTSGYSILAGGIVLAVMCIPYMLNMLLESFHAVPTGLKEAALSLGATRWETVKHVIVRKSFAGIISSFGLGLAKAFGETLAVMMVVGNMVQITGNPFKAGYPLPALIANNYGEMMSIPLYDSALMFAALILLVVILAINLIFRYFIYKTQKA</sequence>
<dbReference type="CDD" id="cd06261">
    <property type="entry name" value="TM_PBP2"/>
    <property type="match status" value="1"/>
</dbReference>
<evidence type="ECO:0000256" key="5">
    <source>
        <dbReference type="ARBA" id="ARBA00022592"/>
    </source>
</evidence>
<evidence type="ECO:0000256" key="10">
    <source>
        <dbReference type="RuleBase" id="RU363054"/>
    </source>
</evidence>
<dbReference type="PANTHER" id="PTHR30425:SF1">
    <property type="entry name" value="PHOSPHATE TRANSPORT SYSTEM PERMEASE PROTEIN PSTC"/>
    <property type="match status" value="1"/>
</dbReference>
<comment type="function">
    <text evidence="10">Part of the binding-protein-dependent transport system for phosphate; probably responsible for the translocation of the substrate across the membrane.</text>
</comment>
<evidence type="ECO:0000256" key="2">
    <source>
        <dbReference type="ARBA" id="ARBA00007069"/>
    </source>
</evidence>
<evidence type="ECO:0000256" key="9">
    <source>
        <dbReference type="RuleBase" id="RU363032"/>
    </source>
</evidence>
<dbReference type="PANTHER" id="PTHR30425">
    <property type="entry name" value="PHOSPHATE TRANSPORT SYSTEM PERMEASE PROTEIN PST"/>
    <property type="match status" value="1"/>
</dbReference>
<keyword evidence="13" id="KW-1185">Reference proteome</keyword>
<feature type="transmembrane region" description="Helical" evidence="9">
    <location>
        <begin position="112"/>
        <end position="134"/>
    </location>
</feature>
<dbReference type="AlphaFoldDB" id="A0A0S2I2K6"/>
<evidence type="ECO:0000256" key="1">
    <source>
        <dbReference type="ARBA" id="ARBA00004651"/>
    </source>
</evidence>
<name>A0A0S2I2K6_9BACT</name>
<evidence type="ECO:0000313" key="12">
    <source>
        <dbReference type="EMBL" id="ALO16427.1"/>
    </source>
</evidence>
<evidence type="ECO:0000256" key="7">
    <source>
        <dbReference type="ARBA" id="ARBA00022989"/>
    </source>
</evidence>
<dbReference type="KEGG" id="blq:L21SP5_02807"/>
<dbReference type="EMBL" id="CP013118">
    <property type="protein sequence ID" value="ALO16427.1"/>
    <property type="molecule type" value="Genomic_DNA"/>
</dbReference>
<dbReference type="InterPro" id="IPR000515">
    <property type="entry name" value="MetI-like"/>
</dbReference>
<dbReference type="Proteomes" id="UP000064893">
    <property type="component" value="Chromosome"/>
</dbReference>